<sequence>MQQSLHSIDSKIDSLNLRTGHMAAKLDKQTARLSVTEQQQISDEEDTLHSVTSKYKDMEKVLAVICAKNEDLEVQFYRSNLRITRIPESTNTGPMDRFVENLLRENFEEDNLSSALVVEHAQRFLKASPPRGA</sequence>
<reference evidence="1" key="1">
    <citation type="journal article" date="2022" name="bioRxiv">
        <title>Sequencing and chromosome-scale assembly of the giantPleurodeles waltlgenome.</title>
        <authorList>
            <person name="Brown T."/>
            <person name="Elewa A."/>
            <person name="Iarovenko S."/>
            <person name="Subramanian E."/>
            <person name="Araus A.J."/>
            <person name="Petzold A."/>
            <person name="Susuki M."/>
            <person name="Suzuki K.-i.T."/>
            <person name="Hayashi T."/>
            <person name="Toyoda A."/>
            <person name="Oliveira C."/>
            <person name="Osipova E."/>
            <person name="Leigh N.D."/>
            <person name="Simon A."/>
            <person name="Yun M.H."/>
        </authorList>
    </citation>
    <scope>NUCLEOTIDE SEQUENCE</scope>
    <source>
        <strain evidence="1">20211129_DDA</strain>
        <tissue evidence="1">Liver</tissue>
    </source>
</reference>
<keyword evidence="2" id="KW-1185">Reference proteome</keyword>
<accession>A0AAV7UFH8</accession>
<dbReference type="Gene3D" id="3.30.70.1820">
    <property type="entry name" value="L1 transposable element, RRM domain"/>
    <property type="match status" value="1"/>
</dbReference>
<dbReference type="Proteomes" id="UP001066276">
    <property type="component" value="Chromosome 3_1"/>
</dbReference>
<dbReference type="AlphaFoldDB" id="A0AAV7UFH8"/>
<dbReference type="EMBL" id="JANPWB010000005">
    <property type="protein sequence ID" value="KAJ1187296.1"/>
    <property type="molecule type" value="Genomic_DNA"/>
</dbReference>
<evidence type="ECO:0000313" key="2">
    <source>
        <dbReference type="Proteomes" id="UP001066276"/>
    </source>
</evidence>
<gene>
    <name evidence="1" type="ORF">NDU88_004073</name>
</gene>
<organism evidence="1 2">
    <name type="scientific">Pleurodeles waltl</name>
    <name type="common">Iberian ribbed newt</name>
    <dbReference type="NCBI Taxonomy" id="8319"/>
    <lineage>
        <taxon>Eukaryota</taxon>
        <taxon>Metazoa</taxon>
        <taxon>Chordata</taxon>
        <taxon>Craniata</taxon>
        <taxon>Vertebrata</taxon>
        <taxon>Euteleostomi</taxon>
        <taxon>Amphibia</taxon>
        <taxon>Batrachia</taxon>
        <taxon>Caudata</taxon>
        <taxon>Salamandroidea</taxon>
        <taxon>Salamandridae</taxon>
        <taxon>Pleurodelinae</taxon>
        <taxon>Pleurodeles</taxon>
    </lineage>
</organism>
<comment type="caution">
    <text evidence="1">The sequence shown here is derived from an EMBL/GenBank/DDBJ whole genome shotgun (WGS) entry which is preliminary data.</text>
</comment>
<proteinExistence type="predicted"/>
<evidence type="ECO:0000313" key="1">
    <source>
        <dbReference type="EMBL" id="KAJ1187296.1"/>
    </source>
</evidence>
<protein>
    <submittedName>
        <fullName evidence="1">Uncharacterized protein</fullName>
    </submittedName>
</protein>
<name>A0AAV7UFH8_PLEWA</name>